<organism evidence="4 5">
    <name type="scientific">Nocardioides renjunii</name>
    <dbReference type="NCBI Taxonomy" id="3095075"/>
    <lineage>
        <taxon>Bacteria</taxon>
        <taxon>Bacillati</taxon>
        <taxon>Actinomycetota</taxon>
        <taxon>Actinomycetes</taxon>
        <taxon>Propionibacteriales</taxon>
        <taxon>Nocardioidaceae</taxon>
        <taxon>Nocardioides</taxon>
    </lineage>
</organism>
<evidence type="ECO:0000256" key="1">
    <source>
        <dbReference type="SAM" id="MobiDB-lite"/>
    </source>
</evidence>
<comment type="caution">
    <text evidence="4">The sequence shown here is derived from an EMBL/GenBank/DDBJ whole genome shotgun (WGS) entry which is preliminary data.</text>
</comment>
<keyword evidence="2" id="KW-0812">Transmembrane</keyword>
<dbReference type="EMBL" id="JAXQPW010000004">
    <property type="protein sequence ID" value="MDZ5662751.1"/>
    <property type="molecule type" value="Genomic_DNA"/>
</dbReference>
<gene>
    <name evidence="4" type="ORF">SFC79_13335</name>
</gene>
<sequence>MRGFRAKDADRDRFVELIEAAYVDGQLGAEDRDLRVSRALTAETLDELQTLTRDLQLPEGHVPPAAPGRTPVRALSRPSSGARGVLVGLVVFVVLVAVGVTGVVALAMFAVSGGPDATTSTVVDPAPAVPGQDPAIGQPGPPSFELTPAGVRGLLRDYEAEFGTLDAFETGLYPEHAWAFVPVRGARPRYERWSFDGAWSRQSDASAVRDGSPVIDLGALDVRRLFANIDTAQKTLDVPRGELTHVLVNSWMEARPSVNIYVANRFDESGYLRTTLAGDVVRAYPYGG</sequence>
<proteinExistence type="predicted"/>
<reference evidence="4 5" key="1">
    <citation type="submission" date="2023-11" db="EMBL/GenBank/DDBJ databases">
        <title>Novel species in genus Nocardioides.</title>
        <authorList>
            <person name="Zhou H."/>
        </authorList>
    </citation>
    <scope>NUCLEOTIDE SEQUENCE [LARGE SCALE GENOMIC DNA]</scope>
    <source>
        <strain evidence="4 5">S-58</strain>
    </source>
</reference>
<evidence type="ECO:0000313" key="5">
    <source>
        <dbReference type="Proteomes" id="UP001291999"/>
    </source>
</evidence>
<dbReference type="InterPro" id="IPR012551">
    <property type="entry name" value="DUF1707_SHOCT-like"/>
</dbReference>
<dbReference type="Pfam" id="PF08044">
    <property type="entry name" value="DUF1707"/>
    <property type="match status" value="1"/>
</dbReference>
<name>A0ABU5KCR0_9ACTN</name>
<evidence type="ECO:0000256" key="2">
    <source>
        <dbReference type="SAM" id="Phobius"/>
    </source>
</evidence>
<keyword evidence="2" id="KW-0472">Membrane</keyword>
<dbReference type="RefSeq" id="WP_322424718.1">
    <property type="nucleotide sequence ID" value="NZ_JAXQPW010000004.1"/>
</dbReference>
<keyword evidence="5" id="KW-1185">Reference proteome</keyword>
<accession>A0ABU5KCR0</accession>
<protein>
    <submittedName>
        <fullName evidence="4">DUF1707 domain-containing protein</fullName>
    </submittedName>
</protein>
<evidence type="ECO:0000259" key="3">
    <source>
        <dbReference type="Pfam" id="PF08044"/>
    </source>
</evidence>
<keyword evidence="2" id="KW-1133">Transmembrane helix</keyword>
<feature type="transmembrane region" description="Helical" evidence="2">
    <location>
        <begin position="85"/>
        <end position="111"/>
    </location>
</feature>
<feature type="domain" description="DUF1707" evidence="3">
    <location>
        <begin position="5"/>
        <end position="56"/>
    </location>
</feature>
<dbReference type="Proteomes" id="UP001291999">
    <property type="component" value="Unassembled WGS sequence"/>
</dbReference>
<feature type="region of interest" description="Disordered" evidence="1">
    <location>
        <begin position="58"/>
        <end position="77"/>
    </location>
</feature>
<evidence type="ECO:0000313" key="4">
    <source>
        <dbReference type="EMBL" id="MDZ5662751.1"/>
    </source>
</evidence>